<sequence length="212" mass="23463">MKYAVAGMTGLGILLLAGVTIQTVQTKAVRQNELDTALSNAMRRSMETVSTNPVYPIQSEEELKADVVEYFSESLKGNGTYQISFGAADLEHGILNVRAEQTYAQAIGSGKVSAEKTVILEEYQKKKGEYFTVCFLDSNGRVIKQVRMHGGDFLSADVLPAGYLKEAGKSFLGWKKTGEESLWLYTEELLEKIPVLSDMEFVGVVEEREEQT</sequence>
<dbReference type="RefSeq" id="WP_117603753.1">
    <property type="nucleotide sequence ID" value="NZ_BHGK01000001.1"/>
</dbReference>
<organism evidence="1 2">
    <name type="scientific">Mediterraneibacter butyricigenes</name>
    <dbReference type="NCBI Taxonomy" id="2316025"/>
    <lineage>
        <taxon>Bacteria</taxon>
        <taxon>Bacillati</taxon>
        <taxon>Bacillota</taxon>
        <taxon>Clostridia</taxon>
        <taxon>Lachnospirales</taxon>
        <taxon>Lachnospiraceae</taxon>
        <taxon>Mediterraneibacter</taxon>
    </lineage>
</organism>
<gene>
    <name evidence="1" type="ORF">KGMB01110_25490</name>
</gene>
<dbReference type="Proteomes" id="UP000265643">
    <property type="component" value="Unassembled WGS sequence"/>
</dbReference>
<accession>A0A391PEK0</accession>
<reference evidence="2" key="1">
    <citation type="submission" date="2018-09" db="EMBL/GenBank/DDBJ databases">
        <title>Draft Genome Sequence of Mediterraneibacter sp. KCTC 15684.</title>
        <authorList>
            <person name="Kim J.S."/>
            <person name="Han K.I."/>
            <person name="Suh M.K."/>
            <person name="Lee K.C."/>
            <person name="Eom M.K."/>
            <person name="Lee J.H."/>
            <person name="Park S.H."/>
            <person name="Kang S.W."/>
            <person name="Park J.E."/>
            <person name="Oh B.S."/>
            <person name="Yu S.Y."/>
            <person name="Choi S.H."/>
            <person name="Lee D.H."/>
            <person name="Yoon H."/>
            <person name="Kim B."/>
            <person name="Yang S.J."/>
            <person name="Lee J.S."/>
        </authorList>
    </citation>
    <scope>NUCLEOTIDE SEQUENCE [LARGE SCALE GENOMIC DNA]</scope>
    <source>
        <strain evidence="2">KCTC 15684</strain>
    </source>
</reference>
<protein>
    <submittedName>
        <fullName evidence="1">Uncharacterized protein</fullName>
    </submittedName>
</protein>
<keyword evidence="2" id="KW-1185">Reference proteome</keyword>
<proteinExistence type="predicted"/>
<comment type="caution">
    <text evidence="1">The sequence shown here is derived from an EMBL/GenBank/DDBJ whole genome shotgun (WGS) entry which is preliminary data.</text>
</comment>
<dbReference type="AlphaFoldDB" id="A0A391PEK0"/>
<evidence type="ECO:0000313" key="1">
    <source>
        <dbReference type="EMBL" id="GCA68113.1"/>
    </source>
</evidence>
<dbReference type="EMBL" id="BHGK01000001">
    <property type="protein sequence ID" value="GCA68113.1"/>
    <property type="molecule type" value="Genomic_DNA"/>
</dbReference>
<name>A0A391PEK0_9FIRM</name>
<evidence type="ECO:0000313" key="2">
    <source>
        <dbReference type="Proteomes" id="UP000265643"/>
    </source>
</evidence>